<dbReference type="Proteomes" id="UP000078340">
    <property type="component" value="Unassembled WGS sequence"/>
</dbReference>
<name>A0A179GU40_PURLI</name>
<accession>A0A179GU40</accession>
<reference evidence="2 3" key="1">
    <citation type="submission" date="2016-02" db="EMBL/GenBank/DDBJ databases">
        <title>Biosynthesis of antibiotic leucinostatins and their inhibition on Phytophthora in bio-control Purpureocillium lilacinum.</title>
        <authorList>
            <person name="Wang G."/>
            <person name="Liu Z."/>
            <person name="Lin R."/>
            <person name="Li E."/>
            <person name="Mao Z."/>
            <person name="Ling J."/>
            <person name="Yin W."/>
            <person name="Xie B."/>
        </authorList>
    </citation>
    <scope>NUCLEOTIDE SEQUENCE [LARGE SCALE GENOMIC DNA]</scope>
    <source>
        <strain evidence="2">PLFJ-1</strain>
    </source>
</reference>
<evidence type="ECO:0000313" key="2">
    <source>
        <dbReference type="EMBL" id="OAQ80781.1"/>
    </source>
</evidence>
<gene>
    <name evidence="2" type="ORF">VFPFJ_09235</name>
</gene>
<evidence type="ECO:0000256" key="1">
    <source>
        <dbReference type="SAM" id="MobiDB-lite"/>
    </source>
</evidence>
<proteinExistence type="predicted"/>
<organism evidence="2 3">
    <name type="scientific">Purpureocillium lilacinum</name>
    <name type="common">Paecilomyces lilacinus</name>
    <dbReference type="NCBI Taxonomy" id="33203"/>
    <lineage>
        <taxon>Eukaryota</taxon>
        <taxon>Fungi</taxon>
        <taxon>Dikarya</taxon>
        <taxon>Ascomycota</taxon>
        <taxon>Pezizomycotina</taxon>
        <taxon>Sordariomycetes</taxon>
        <taxon>Hypocreomycetidae</taxon>
        <taxon>Hypocreales</taxon>
        <taxon>Ophiocordycipitaceae</taxon>
        <taxon>Purpureocillium</taxon>
    </lineage>
</organism>
<sequence>MAATVPQVRIFVVLPVPLRVYPRTVTGTAHVVRNTAQHGRCKGALRHPRRLHSIRQPCPREQSKFAFARTNADGFRSESHPASLTPRLAGAERRLCTPLSLSRHGDVVSSSPNASHPRPSPRNEPTPTLRAATTRTTATTSLDAFENLHPGCLSRPAVATLVWGKAGEET</sequence>
<protein>
    <submittedName>
        <fullName evidence="2">Uncharacterized protein</fullName>
    </submittedName>
</protein>
<evidence type="ECO:0000313" key="3">
    <source>
        <dbReference type="Proteomes" id="UP000078340"/>
    </source>
</evidence>
<dbReference type="AlphaFoldDB" id="A0A179GU40"/>
<feature type="region of interest" description="Disordered" evidence="1">
    <location>
        <begin position="102"/>
        <end position="131"/>
    </location>
</feature>
<dbReference type="EMBL" id="LSBI01000009">
    <property type="protein sequence ID" value="OAQ80781.1"/>
    <property type="molecule type" value="Genomic_DNA"/>
</dbReference>
<comment type="caution">
    <text evidence="2">The sequence shown here is derived from an EMBL/GenBank/DDBJ whole genome shotgun (WGS) entry which is preliminary data.</text>
</comment>